<evidence type="ECO:0000256" key="4">
    <source>
        <dbReference type="ARBA" id="ARBA00022723"/>
    </source>
</evidence>
<evidence type="ECO:0000256" key="6">
    <source>
        <dbReference type="ARBA" id="ARBA00022833"/>
    </source>
</evidence>
<dbReference type="OrthoDB" id="6270329at2759"/>
<dbReference type="FunFam" id="2.60.120.920:FF:000004">
    <property type="entry name" value="Butyrophilin subfamily 1 member A1"/>
    <property type="match status" value="1"/>
</dbReference>
<dbReference type="InterPro" id="IPR003879">
    <property type="entry name" value="Butyrophylin_SPRY"/>
</dbReference>
<dbReference type="SMART" id="SM00589">
    <property type="entry name" value="PRY"/>
    <property type="match status" value="1"/>
</dbReference>
<evidence type="ECO:0000256" key="5">
    <source>
        <dbReference type="ARBA" id="ARBA00022771"/>
    </source>
</evidence>
<dbReference type="PROSITE" id="PS50089">
    <property type="entry name" value="ZF_RING_2"/>
    <property type="match status" value="1"/>
</dbReference>
<feature type="domain" description="B30.2/SPRY" evidence="10">
    <location>
        <begin position="232"/>
        <end position="428"/>
    </location>
</feature>
<dbReference type="InterPro" id="IPR043136">
    <property type="entry name" value="B30.2/SPRY_sf"/>
</dbReference>
<dbReference type="Pfam" id="PF13765">
    <property type="entry name" value="PRY"/>
    <property type="match status" value="1"/>
</dbReference>
<keyword evidence="3" id="KW-0963">Cytoplasm</keyword>
<evidence type="ECO:0000313" key="12">
    <source>
        <dbReference type="Proteomes" id="UP001046870"/>
    </source>
</evidence>
<dbReference type="InterPro" id="IPR003877">
    <property type="entry name" value="SPRY_dom"/>
</dbReference>
<dbReference type="PROSITE" id="PS00518">
    <property type="entry name" value="ZF_RING_1"/>
    <property type="match status" value="1"/>
</dbReference>
<organism evidence="11 12">
    <name type="scientific">Megalops atlanticus</name>
    <name type="common">Tarpon</name>
    <name type="synonym">Clupea gigantea</name>
    <dbReference type="NCBI Taxonomy" id="7932"/>
    <lineage>
        <taxon>Eukaryota</taxon>
        <taxon>Metazoa</taxon>
        <taxon>Chordata</taxon>
        <taxon>Craniata</taxon>
        <taxon>Vertebrata</taxon>
        <taxon>Euteleostomi</taxon>
        <taxon>Actinopterygii</taxon>
        <taxon>Neopterygii</taxon>
        <taxon>Teleostei</taxon>
        <taxon>Elopiformes</taxon>
        <taxon>Megalopidae</taxon>
        <taxon>Megalops</taxon>
    </lineage>
</organism>
<sequence length="431" mass="49664">MTSDDKKRSSLKEDLTCAICCDLFTDPVMLACMHHFCRACISTYWRGLRGPASCPQCRREFPNRQFQTNYLVAGMVEKVKASSSNTYQKNLQKQLKDSLESYRLKREDYLNMIRQDKEKVDIIKRVGAELWGRVQSEFQALRQFLQEEEASVLDQLRREQEAMLEEMGQHLERLQGAVKEAEERMRVLQQAADSTEHTVLVELPEVNFRPSVQVEKEAEIDINAFSSRYMAPLQYITWRRMFKHLKPGPAPLTFDVDTAHPSLCLSRDKTTVVECEEMLPYRRNVKRFVQCINVLGAQGFQSGRHYWEVGVGNKTKWDLGVALEAVNRQARVKLSPENGYWTLRLRNGNEYSAGTQPWTPLPLVSPPQCIGVFLDCEERRVSFYNADSMLLLYSFSDGPQGQAFPFFSTCVSERGQKPQPIRLLHFPLGPI</sequence>
<accession>A0A9D3PPF5</accession>
<dbReference type="SMART" id="SM00449">
    <property type="entry name" value="SPRY"/>
    <property type="match status" value="1"/>
</dbReference>
<dbReference type="InterPro" id="IPR017907">
    <property type="entry name" value="Znf_RING_CS"/>
</dbReference>
<keyword evidence="4" id="KW-0479">Metal-binding</keyword>
<evidence type="ECO:0000259" key="10">
    <source>
        <dbReference type="PROSITE" id="PS50188"/>
    </source>
</evidence>
<dbReference type="Gene3D" id="3.30.40.10">
    <property type="entry name" value="Zinc/RING finger domain, C3HC4 (zinc finger)"/>
    <property type="match status" value="1"/>
</dbReference>
<keyword evidence="12" id="KW-1185">Reference proteome</keyword>
<evidence type="ECO:0000259" key="9">
    <source>
        <dbReference type="PROSITE" id="PS50089"/>
    </source>
</evidence>
<dbReference type="InterPro" id="IPR013320">
    <property type="entry name" value="ConA-like_dom_sf"/>
</dbReference>
<proteinExistence type="inferred from homology"/>
<dbReference type="CDD" id="cd12905">
    <property type="entry name" value="SPRY_PRY_A33L"/>
    <property type="match status" value="1"/>
</dbReference>
<dbReference type="InterPro" id="IPR001870">
    <property type="entry name" value="B30.2/SPRY"/>
</dbReference>
<evidence type="ECO:0000256" key="3">
    <source>
        <dbReference type="ARBA" id="ARBA00022490"/>
    </source>
</evidence>
<dbReference type="PANTHER" id="PTHR24103">
    <property type="entry name" value="E3 UBIQUITIN-PROTEIN LIGASE TRIM"/>
    <property type="match status" value="1"/>
</dbReference>
<evidence type="ECO:0000256" key="7">
    <source>
        <dbReference type="PROSITE-ProRule" id="PRU00175"/>
    </source>
</evidence>
<dbReference type="InterPro" id="IPR050143">
    <property type="entry name" value="TRIM/RBCC"/>
</dbReference>
<feature type="domain" description="RING-type" evidence="9">
    <location>
        <begin position="17"/>
        <end position="58"/>
    </location>
</feature>
<reference evidence="11" key="1">
    <citation type="submission" date="2021-01" db="EMBL/GenBank/DDBJ databases">
        <authorList>
            <person name="Zahm M."/>
            <person name="Roques C."/>
            <person name="Cabau C."/>
            <person name="Klopp C."/>
            <person name="Donnadieu C."/>
            <person name="Jouanno E."/>
            <person name="Lampietro C."/>
            <person name="Louis A."/>
            <person name="Herpin A."/>
            <person name="Echchiki A."/>
            <person name="Berthelot C."/>
            <person name="Parey E."/>
            <person name="Roest-Crollius H."/>
            <person name="Braasch I."/>
            <person name="Postlethwait J."/>
            <person name="Bobe J."/>
            <person name="Montfort J."/>
            <person name="Bouchez O."/>
            <person name="Begum T."/>
            <person name="Mejri S."/>
            <person name="Adams A."/>
            <person name="Chen W.-J."/>
            <person name="Guiguen Y."/>
        </authorList>
    </citation>
    <scope>NUCLEOTIDE SEQUENCE</scope>
    <source>
        <strain evidence="11">YG-15Mar2019-1</strain>
        <tissue evidence="11">Brain</tissue>
    </source>
</reference>
<feature type="coiled-coil region" evidence="8">
    <location>
        <begin position="153"/>
        <end position="198"/>
    </location>
</feature>
<evidence type="ECO:0000256" key="2">
    <source>
        <dbReference type="ARBA" id="ARBA00008518"/>
    </source>
</evidence>
<dbReference type="EMBL" id="JAFDVH010000014">
    <property type="protein sequence ID" value="KAG7464859.1"/>
    <property type="molecule type" value="Genomic_DNA"/>
</dbReference>
<dbReference type="InterPro" id="IPR001841">
    <property type="entry name" value="Znf_RING"/>
</dbReference>
<dbReference type="Pfam" id="PF00097">
    <property type="entry name" value="zf-C3HC4"/>
    <property type="match status" value="1"/>
</dbReference>
<dbReference type="PRINTS" id="PR01407">
    <property type="entry name" value="BUTYPHLNCDUF"/>
</dbReference>
<dbReference type="InterPro" id="IPR013083">
    <property type="entry name" value="Znf_RING/FYVE/PHD"/>
</dbReference>
<dbReference type="SUPFAM" id="SSF57850">
    <property type="entry name" value="RING/U-box"/>
    <property type="match status" value="1"/>
</dbReference>
<evidence type="ECO:0000256" key="1">
    <source>
        <dbReference type="ARBA" id="ARBA00004496"/>
    </source>
</evidence>
<evidence type="ECO:0000256" key="8">
    <source>
        <dbReference type="SAM" id="Coils"/>
    </source>
</evidence>
<gene>
    <name evidence="11" type="ORF">MATL_G00170160</name>
</gene>
<evidence type="ECO:0000313" key="11">
    <source>
        <dbReference type="EMBL" id="KAG7464859.1"/>
    </source>
</evidence>
<dbReference type="Pfam" id="PF00622">
    <property type="entry name" value="SPRY"/>
    <property type="match status" value="1"/>
</dbReference>
<comment type="subcellular location">
    <subcellularLocation>
        <location evidence="1">Cytoplasm</location>
    </subcellularLocation>
</comment>
<dbReference type="Gene3D" id="2.60.120.920">
    <property type="match status" value="1"/>
</dbReference>
<evidence type="ECO:0008006" key="13">
    <source>
        <dbReference type="Google" id="ProtNLM"/>
    </source>
</evidence>
<dbReference type="AlphaFoldDB" id="A0A9D3PPF5"/>
<keyword evidence="6" id="KW-0862">Zinc</keyword>
<dbReference type="GO" id="GO:0008270">
    <property type="term" value="F:zinc ion binding"/>
    <property type="evidence" value="ECO:0007669"/>
    <property type="project" value="UniProtKB-KW"/>
</dbReference>
<dbReference type="CDD" id="cd16594">
    <property type="entry name" value="RING-HC_TRIM7-like_C-IV"/>
    <property type="match status" value="1"/>
</dbReference>
<keyword evidence="8" id="KW-0175">Coiled coil</keyword>
<comment type="caution">
    <text evidence="11">The sequence shown here is derived from an EMBL/GenBank/DDBJ whole genome shotgun (WGS) entry which is preliminary data.</text>
</comment>
<keyword evidence="5 7" id="KW-0863">Zinc-finger</keyword>
<dbReference type="InterPro" id="IPR018957">
    <property type="entry name" value="Znf_C3HC4_RING-type"/>
</dbReference>
<dbReference type="SMART" id="SM00184">
    <property type="entry name" value="RING"/>
    <property type="match status" value="1"/>
</dbReference>
<dbReference type="InterPro" id="IPR006574">
    <property type="entry name" value="PRY"/>
</dbReference>
<dbReference type="SUPFAM" id="SSF49899">
    <property type="entry name" value="Concanavalin A-like lectins/glucanases"/>
    <property type="match status" value="1"/>
</dbReference>
<comment type="similarity">
    <text evidence="2">Belongs to the TRIM/RBCC family.</text>
</comment>
<protein>
    <recommendedName>
        <fullName evidence="13">Zinc-binding protein A33-like</fullName>
    </recommendedName>
</protein>
<dbReference type="PROSITE" id="PS50188">
    <property type="entry name" value="B302_SPRY"/>
    <property type="match status" value="1"/>
</dbReference>
<name>A0A9D3PPF5_MEGAT</name>
<dbReference type="Proteomes" id="UP001046870">
    <property type="component" value="Chromosome 14"/>
</dbReference>
<dbReference type="GO" id="GO:0005737">
    <property type="term" value="C:cytoplasm"/>
    <property type="evidence" value="ECO:0007669"/>
    <property type="project" value="UniProtKB-SubCell"/>
</dbReference>